<name>F4KVQ5_HALH1</name>
<dbReference type="KEGG" id="hhy:Halhy_4677"/>
<protein>
    <submittedName>
        <fullName evidence="1">Uncharacterized protein</fullName>
    </submittedName>
</protein>
<dbReference type="STRING" id="760192.Halhy_4677"/>
<proteinExistence type="predicted"/>
<keyword evidence="2" id="KW-1185">Reference proteome</keyword>
<gene>
    <name evidence="1" type="ordered locus">Halhy_4677</name>
</gene>
<reference evidence="1 2" key="1">
    <citation type="journal article" date="2011" name="Stand. Genomic Sci.">
        <title>Complete genome sequence of Haliscomenobacter hydrossis type strain (O).</title>
        <authorList>
            <consortium name="US DOE Joint Genome Institute (JGI-PGF)"/>
            <person name="Daligault H."/>
            <person name="Lapidus A."/>
            <person name="Zeytun A."/>
            <person name="Nolan M."/>
            <person name="Lucas S."/>
            <person name="Del Rio T.G."/>
            <person name="Tice H."/>
            <person name="Cheng J.F."/>
            <person name="Tapia R."/>
            <person name="Han C."/>
            <person name="Goodwin L."/>
            <person name="Pitluck S."/>
            <person name="Liolios K."/>
            <person name="Pagani I."/>
            <person name="Ivanova N."/>
            <person name="Huntemann M."/>
            <person name="Mavromatis K."/>
            <person name="Mikhailova N."/>
            <person name="Pati A."/>
            <person name="Chen A."/>
            <person name="Palaniappan K."/>
            <person name="Land M."/>
            <person name="Hauser L."/>
            <person name="Brambilla E.M."/>
            <person name="Rohde M."/>
            <person name="Verbarg S."/>
            <person name="Goker M."/>
            <person name="Bristow J."/>
            <person name="Eisen J.A."/>
            <person name="Markowitz V."/>
            <person name="Hugenholtz P."/>
            <person name="Kyrpides N.C."/>
            <person name="Klenk H.P."/>
            <person name="Woyke T."/>
        </authorList>
    </citation>
    <scope>NUCLEOTIDE SEQUENCE [LARGE SCALE GENOMIC DNA]</scope>
    <source>
        <strain evidence="2">ATCC 27775 / DSM 1100 / LMG 10767 / O</strain>
    </source>
</reference>
<dbReference type="HOGENOM" id="CLU_121801_0_0_10"/>
<evidence type="ECO:0000313" key="2">
    <source>
        <dbReference type="Proteomes" id="UP000008461"/>
    </source>
</evidence>
<dbReference type="EMBL" id="CP002691">
    <property type="protein sequence ID" value="AEE52512.1"/>
    <property type="molecule type" value="Genomic_DNA"/>
</dbReference>
<organism evidence="1 2">
    <name type="scientific">Haliscomenobacter hydrossis (strain ATCC 27775 / DSM 1100 / LMG 10767 / O)</name>
    <dbReference type="NCBI Taxonomy" id="760192"/>
    <lineage>
        <taxon>Bacteria</taxon>
        <taxon>Pseudomonadati</taxon>
        <taxon>Bacteroidota</taxon>
        <taxon>Saprospiria</taxon>
        <taxon>Saprospirales</taxon>
        <taxon>Haliscomenobacteraceae</taxon>
        <taxon>Haliscomenobacter</taxon>
    </lineage>
</organism>
<dbReference type="eggNOG" id="COG4278">
    <property type="taxonomic scope" value="Bacteria"/>
</dbReference>
<accession>F4KVQ5</accession>
<dbReference type="AlphaFoldDB" id="F4KVQ5"/>
<reference key="2">
    <citation type="submission" date="2011-04" db="EMBL/GenBank/DDBJ databases">
        <title>Complete sequence of chromosome of Haliscomenobacter hydrossis DSM 1100.</title>
        <authorList>
            <consortium name="US DOE Joint Genome Institute (JGI-PGF)"/>
            <person name="Lucas S."/>
            <person name="Han J."/>
            <person name="Lapidus A."/>
            <person name="Bruce D."/>
            <person name="Goodwin L."/>
            <person name="Pitluck S."/>
            <person name="Peters L."/>
            <person name="Kyrpides N."/>
            <person name="Mavromatis K."/>
            <person name="Ivanova N."/>
            <person name="Ovchinnikova G."/>
            <person name="Pagani I."/>
            <person name="Daligault H."/>
            <person name="Detter J.C."/>
            <person name="Han C."/>
            <person name="Land M."/>
            <person name="Hauser L."/>
            <person name="Markowitz V."/>
            <person name="Cheng J.-F."/>
            <person name="Hugenholtz P."/>
            <person name="Woyke T."/>
            <person name="Wu D."/>
            <person name="Verbarg S."/>
            <person name="Frueling A."/>
            <person name="Brambilla E."/>
            <person name="Klenk H.-P."/>
            <person name="Eisen J.A."/>
        </authorList>
    </citation>
    <scope>NUCLEOTIDE SEQUENCE</scope>
    <source>
        <strain>DSM 1100</strain>
    </source>
</reference>
<dbReference type="Proteomes" id="UP000008461">
    <property type="component" value="Chromosome"/>
</dbReference>
<sequence>MNPAQQTLWEKILHFELNDPQAAFPFVQRLAMENGWKLSFAFRAILEYKRFMYLCCVSPTPMTPSDEVDQVWHLHLIYTRSYWQDFCRYTLQREIHHGPTKGGKTEDTKYNDAYENTLTLYHEHFAEVPPADLWPPANIRFAPLNFRRVNLNKYWLFPKIFSKV</sequence>
<dbReference type="RefSeq" id="WP_013767050.1">
    <property type="nucleotide sequence ID" value="NC_015510.1"/>
</dbReference>
<evidence type="ECO:0000313" key="1">
    <source>
        <dbReference type="EMBL" id="AEE52512.1"/>
    </source>
</evidence>
<dbReference type="OrthoDB" id="196672at2"/>